<reference evidence="3" key="2">
    <citation type="submission" date="2025-09" db="UniProtKB">
        <authorList>
            <consortium name="Ensembl"/>
        </authorList>
    </citation>
    <scope>IDENTIFICATION</scope>
</reference>
<dbReference type="InterPro" id="IPR007527">
    <property type="entry name" value="Znf_SWIM"/>
</dbReference>
<dbReference type="OMA" id="CIKSTEC"/>
<dbReference type="SUPFAM" id="SSF52980">
    <property type="entry name" value="Restriction endonuclease-like"/>
    <property type="match status" value="1"/>
</dbReference>
<accession>A0A9J7XTN8</accession>
<feature type="domain" description="SWIM-type" evidence="2">
    <location>
        <begin position="10"/>
        <end position="47"/>
    </location>
</feature>
<keyword evidence="1" id="KW-0863">Zinc-finger</keyword>
<dbReference type="InterPro" id="IPR019080">
    <property type="entry name" value="YqaJ_viral_recombinase"/>
</dbReference>
<dbReference type="Gene3D" id="3.90.320.10">
    <property type="match status" value="1"/>
</dbReference>
<dbReference type="GO" id="GO:0006281">
    <property type="term" value="P:DNA repair"/>
    <property type="evidence" value="ECO:0007669"/>
    <property type="project" value="UniProtKB-ARBA"/>
</dbReference>
<reference evidence="3" key="1">
    <citation type="submission" date="2025-08" db="UniProtKB">
        <authorList>
            <consortium name="Ensembl"/>
        </authorList>
    </citation>
    <scope>IDENTIFICATION</scope>
</reference>
<dbReference type="Pfam" id="PF09588">
    <property type="entry name" value="YqaJ"/>
    <property type="match status" value="1"/>
</dbReference>
<dbReference type="GO" id="GO:0008270">
    <property type="term" value="F:zinc ion binding"/>
    <property type="evidence" value="ECO:0007669"/>
    <property type="project" value="UniProtKB-KW"/>
</dbReference>
<dbReference type="Ensembl" id="ENSCCRT00000145204.1">
    <property type="protein sequence ID" value="ENSCCRP00000109065.1"/>
    <property type="gene ID" value="ENSCCRG00000064817.1"/>
</dbReference>
<keyword evidence="1" id="KW-0479">Metal-binding</keyword>
<keyword evidence="4" id="KW-1185">Reference proteome</keyword>
<proteinExistence type="predicted"/>
<dbReference type="GeneTree" id="ENSGT00990000204177"/>
<protein>
    <recommendedName>
        <fullName evidence="2">SWIM-type domain-containing protein</fullName>
    </recommendedName>
</protein>
<dbReference type="PROSITE" id="PS50966">
    <property type="entry name" value="ZF_SWIM"/>
    <property type="match status" value="1"/>
</dbReference>
<dbReference type="CDD" id="cd22343">
    <property type="entry name" value="PDDEXK_lambda_exonuclease-like"/>
    <property type="match status" value="1"/>
</dbReference>
<dbReference type="InterPro" id="IPR011604">
    <property type="entry name" value="PDDEXK-like_dom_sf"/>
</dbReference>
<dbReference type="AlphaFoldDB" id="A0A9J7XTN8"/>
<dbReference type="PROSITE" id="PS51257">
    <property type="entry name" value="PROKAR_LIPOPROTEIN"/>
    <property type="match status" value="1"/>
</dbReference>
<dbReference type="PANTHER" id="PTHR46609:SF7">
    <property type="match status" value="1"/>
</dbReference>
<dbReference type="Proteomes" id="UP001108240">
    <property type="component" value="Unplaced"/>
</dbReference>
<evidence type="ECO:0000313" key="4">
    <source>
        <dbReference type="Proteomes" id="UP001108240"/>
    </source>
</evidence>
<evidence type="ECO:0000259" key="2">
    <source>
        <dbReference type="PROSITE" id="PS50966"/>
    </source>
</evidence>
<evidence type="ECO:0000256" key="1">
    <source>
        <dbReference type="PROSITE-ProRule" id="PRU00325"/>
    </source>
</evidence>
<sequence>MRKSEKPHRLRIVLKDSRPVILSQSSCSCVAGTALCNHIVALLYQTAHYSQLGISAVPPVHSCTEMEQSWHKPRTMGVKPGPVNRMLVLSARPKERKLAEGLRSTLYKGVTSELPDLSVLQVAEAYKDFASAVAPLVTTIEMSHDDPLVDSAFGKVQYGSVLSYQQPAATTRNITHHQDAPPPPPLPLVGNSLDTSVCLFVHSEHGQLHMKSLAVSLDMAHKIEHATKEQSASLDWHSVRKPRVTASRFREVCHVRGQSSAEHLAERIYKGTRQTADMKRGLEMESAAIEEYCLLREVNYHPCGFLIHPNAPWLGASPDGIIFDPKEHHVFGLLEIKCPNVKSYVDCPYLKFNNGTPELKQQHAYYWQVQGQMLISGLDWCDFVIYAQDDMMVQRIYKEIKMFQNIREKADHFFFYFYLPRCLQM</sequence>
<name>A0A9J7XTN8_CYPCA</name>
<organism evidence="3 4">
    <name type="scientific">Cyprinus carpio carpio</name>
    <dbReference type="NCBI Taxonomy" id="630221"/>
    <lineage>
        <taxon>Eukaryota</taxon>
        <taxon>Metazoa</taxon>
        <taxon>Chordata</taxon>
        <taxon>Craniata</taxon>
        <taxon>Vertebrata</taxon>
        <taxon>Euteleostomi</taxon>
        <taxon>Actinopterygii</taxon>
        <taxon>Neopterygii</taxon>
        <taxon>Teleostei</taxon>
        <taxon>Ostariophysi</taxon>
        <taxon>Cypriniformes</taxon>
        <taxon>Cyprinidae</taxon>
        <taxon>Cyprininae</taxon>
        <taxon>Cyprinus</taxon>
    </lineage>
</organism>
<keyword evidence="1" id="KW-0862">Zinc</keyword>
<evidence type="ECO:0000313" key="3">
    <source>
        <dbReference type="Ensembl" id="ENSCCRP00000109065.1"/>
    </source>
</evidence>
<dbReference type="InterPro" id="IPR051703">
    <property type="entry name" value="NF-kappa-B_Signaling_Reg"/>
</dbReference>
<dbReference type="PANTHER" id="PTHR46609">
    <property type="entry name" value="EXONUCLEASE, PHAGE-TYPE/RECB, C-TERMINAL DOMAIN-CONTAINING PROTEIN"/>
    <property type="match status" value="1"/>
</dbReference>
<dbReference type="InterPro" id="IPR011335">
    <property type="entry name" value="Restrct_endonuc-II-like"/>
</dbReference>